<dbReference type="Pfam" id="PF03963">
    <property type="entry name" value="FlgD"/>
    <property type="match status" value="1"/>
</dbReference>
<dbReference type="InterPro" id="IPR005648">
    <property type="entry name" value="FlgD"/>
</dbReference>
<evidence type="ECO:0000313" key="10">
    <source>
        <dbReference type="Proteomes" id="UP000451565"/>
    </source>
</evidence>
<evidence type="ECO:0000256" key="3">
    <source>
        <dbReference type="ARBA" id="ARBA00022795"/>
    </source>
</evidence>
<comment type="caution">
    <text evidence="9">The sequence shown here is derived from an EMBL/GenBank/DDBJ whole genome shotgun (WGS) entry which is preliminary data.</text>
</comment>
<dbReference type="Pfam" id="PF13861">
    <property type="entry name" value="FLgD_tudor"/>
    <property type="match status" value="1"/>
</dbReference>
<keyword evidence="10" id="KW-1185">Reference proteome</keyword>
<evidence type="ECO:0000313" key="9">
    <source>
        <dbReference type="EMBL" id="MQQ99463.1"/>
    </source>
</evidence>
<evidence type="ECO:0000256" key="5">
    <source>
        <dbReference type="RuleBase" id="RU362076"/>
    </source>
</evidence>
<dbReference type="InterPro" id="IPR025963">
    <property type="entry name" value="FLgD_Tudor"/>
</dbReference>
<evidence type="ECO:0000259" key="7">
    <source>
        <dbReference type="Pfam" id="PF13860"/>
    </source>
</evidence>
<gene>
    <name evidence="9" type="ORF">GEV47_02030</name>
</gene>
<evidence type="ECO:0000256" key="2">
    <source>
        <dbReference type="ARBA" id="ARBA00016013"/>
    </source>
</evidence>
<organism evidence="9 10">
    <name type="scientific">Glaciimonas soli</name>
    <dbReference type="NCBI Taxonomy" id="2590999"/>
    <lineage>
        <taxon>Bacteria</taxon>
        <taxon>Pseudomonadati</taxon>
        <taxon>Pseudomonadota</taxon>
        <taxon>Betaproteobacteria</taxon>
        <taxon>Burkholderiales</taxon>
        <taxon>Oxalobacteraceae</taxon>
        <taxon>Glaciimonas</taxon>
    </lineage>
</organism>
<evidence type="ECO:0000256" key="6">
    <source>
        <dbReference type="SAM" id="MobiDB-lite"/>
    </source>
</evidence>
<dbReference type="OrthoDB" id="9785233at2"/>
<keyword evidence="3 5" id="KW-1005">Bacterial flagellum biogenesis</keyword>
<dbReference type="RefSeq" id="WP_153233038.1">
    <property type="nucleotide sequence ID" value="NZ_WINI01000001.1"/>
</dbReference>
<dbReference type="Gene3D" id="2.60.40.4070">
    <property type="match status" value="1"/>
</dbReference>
<accession>A0A843YNV8</accession>
<comment type="function">
    <text evidence="4 5">Required for flagellar hook formation. May act as a scaffolding protein.</text>
</comment>
<feature type="domain" description="FlgD/Vpr Ig-like" evidence="7">
    <location>
        <begin position="118"/>
        <end position="191"/>
    </location>
</feature>
<dbReference type="Proteomes" id="UP000451565">
    <property type="component" value="Unassembled WGS sequence"/>
</dbReference>
<feature type="region of interest" description="Disordered" evidence="6">
    <location>
        <begin position="1"/>
        <end position="22"/>
    </location>
</feature>
<evidence type="ECO:0000256" key="1">
    <source>
        <dbReference type="ARBA" id="ARBA00010577"/>
    </source>
</evidence>
<sequence length="233" mass="24356">MNVNGFKSDSLSTGGVSGNGTGSASEKQFLKLMITQMQNQDPLNPLDNAQLTSQLAQMATVSGVEELNGRFGDMLAQDGFTQALQASNLIGKEVLVPGSDVKLGELGGKDDDVNAKSSEGKREVKFGLNLDGAADGVVVKITNDKGEVVRTIDRGALPAGVDNMVWNGLGDDGQPLPSGDYKIAVTATNAGSKVEAAALKYAKVDGVSFDNKGVWLDLAGSEKARLADIRWIV</sequence>
<keyword evidence="9" id="KW-0282">Flagellum</keyword>
<comment type="similarity">
    <text evidence="1 5">Belongs to the FlgD family.</text>
</comment>
<evidence type="ECO:0000256" key="4">
    <source>
        <dbReference type="ARBA" id="ARBA00024746"/>
    </source>
</evidence>
<feature type="domain" description="FlgD Tudor-like" evidence="8">
    <location>
        <begin position="82"/>
        <end position="230"/>
    </location>
</feature>
<dbReference type="AlphaFoldDB" id="A0A843YNV8"/>
<protein>
    <recommendedName>
        <fullName evidence="2 5">Basal-body rod modification protein FlgD</fullName>
    </recommendedName>
</protein>
<reference evidence="9 10" key="1">
    <citation type="submission" date="2019-10" db="EMBL/GenBank/DDBJ databases">
        <title>Glaciimonas soli sp. nov., a psychrophilic bacterium isolated from the forest soil of a high elevation mountain in Taiwan.</title>
        <authorList>
            <person name="Wang L.-T."/>
            <person name="Shieh W.Y."/>
        </authorList>
    </citation>
    <scope>NUCLEOTIDE SEQUENCE [LARGE SCALE GENOMIC DNA]</scope>
    <source>
        <strain evidence="9 10">GS1</strain>
    </source>
</reference>
<dbReference type="InterPro" id="IPR025965">
    <property type="entry name" value="FlgD/Vpr_Ig-like"/>
</dbReference>
<proteinExistence type="inferred from homology"/>
<dbReference type="GO" id="GO:0044781">
    <property type="term" value="P:bacterial-type flagellum organization"/>
    <property type="evidence" value="ECO:0007669"/>
    <property type="project" value="UniProtKB-UniRule"/>
</dbReference>
<dbReference type="Gene3D" id="2.30.30.910">
    <property type="match status" value="1"/>
</dbReference>
<name>A0A843YNV8_9BURK</name>
<keyword evidence="9" id="KW-0969">Cilium</keyword>
<dbReference type="Pfam" id="PF13860">
    <property type="entry name" value="FlgD_ig"/>
    <property type="match status" value="1"/>
</dbReference>
<keyword evidence="9" id="KW-0966">Cell projection</keyword>
<dbReference type="EMBL" id="WINI01000001">
    <property type="protein sequence ID" value="MQQ99463.1"/>
    <property type="molecule type" value="Genomic_DNA"/>
</dbReference>
<evidence type="ECO:0000259" key="8">
    <source>
        <dbReference type="Pfam" id="PF13861"/>
    </source>
</evidence>